<feature type="compositionally biased region" description="Low complexity" evidence="4">
    <location>
        <begin position="126"/>
        <end position="144"/>
    </location>
</feature>
<dbReference type="Pfam" id="PF04937">
    <property type="entry name" value="DUF659"/>
    <property type="match status" value="1"/>
</dbReference>
<name>A0AAV6X9K4_9LAMI</name>
<dbReference type="InterPro" id="IPR003656">
    <property type="entry name" value="Znf_BED"/>
</dbReference>
<keyword evidence="2" id="KW-0863">Zinc-finger</keyword>
<dbReference type="InterPro" id="IPR012337">
    <property type="entry name" value="RNaseH-like_sf"/>
</dbReference>
<feature type="compositionally biased region" description="Low complexity" evidence="4">
    <location>
        <begin position="101"/>
        <end position="115"/>
    </location>
</feature>
<feature type="region of interest" description="Disordered" evidence="4">
    <location>
        <begin position="81"/>
        <end position="149"/>
    </location>
</feature>
<feature type="compositionally biased region" description="Basic and acidic residues" evidence="4">
    <location>
        <begin position="551"/>
        <end position="564"/>
    </location>
</feature>
<proteinExistence type="predicted"/>
<dbReference type="GO" id="GO:0008270">
    <property type="term" value="F:zinc ion binding"/>
    <property type="evidence" value="ECO:0007669"/>
    <property type="project" value="UniProtKB-KW"/>
</dbReference>
<evidence type="ECO:0008006" key="9">
    <source>
        <dbReference type="Google" id="ProtNLM"/>
    </source>
</evidence>
<dbReference type="InterPro" id="IPR007021">
    <property type="entry name" value="DUF659"/>
</dbReference>
<feature type="domain" description="BED-type" evidence="5">
    <location>
        <begin position="151"/>
        <end position="187"/>
    </location>
</feature>
<evidence type="ECO:0000256" key="4">
    <source>
        <dbReference type="SAM" id="MobiDB-lite"/>
    </source>
</evidence>
<evidence type="ECO:0000256" key="1">
    <source>
        <dbReference type="ARBA" id="ARBA00022723"/>
    </source>
</evidence>
<evidence type="ECO:0000259" key="5">
    <source>
        <dbReference type="Pfam" id="PF02892"/>
    </source>
</evidence>
<dbReference type="PANTHER" id="PTHR32166:SF121">
    <property type="entry name" value="DUF659 DOMAIN-CONTAINING PROTEIN"/>
    <property type="match status" value="1"/>
</dbReference>
<feature type="domain" description="DUF659" evidence="6">
    <location>
        <begin position="350"/>
        <end position="500"/>
    </location>
</feature>
<dbReference type="Pfam" id="PF02892">
    <property type="entry name" value="zf-BED"/>
    <property type="match status" value="1"/>
</dbReference>
<evidence type="ECO:0000256" key="2">
    <source>
        <dbReference type="ARBA" id="ARBA00022771"/>
    </source>
</evidence>
<evidence type="ECO:0000259" key="6">
    <source>
        <dbReference type="Pfam" id="PF04937"/>
    </source>
</evidence>
<keyword evidence="3" id="KW-0862">Zinc</keyword>
<evidence type="ECO:0000256" key="3">
    <source>
        <dbReference type="ARBA" id="ARBA00022833"/>
    </source>
</evidence>
<comment type="caution">
    <text evidence="7">The sequence shown here is derived from an EMBL/GenBank/DDBJ whole genome shotgun (WGS) entry which is preliminary data.</text>
</comment>
<dbReference type="SUPFAM" id="SSF53098">
    <property type="entry name" value="Ribonuclease H-like"/>
    <property type="match status" value="1"/>
</dbReference>
<keyword evidence="1" id="KW-0479">Metal-binding</keyword>
<dbReference type="Proteomes" id="UP000826271">
    <property type="component" value="Unassembled WGS sequence"/>
</dbReference>
<dbReference type="GO" id="GO:0003677">
    <property type="term" value="F:DNA binding"/>
    <property type="evidence" value="ECO:0007669"/>
    <property type="project" value="InterPro"/>
</dbReference>
<protein>
    <recommendedName>
        <fullName evidence="9">BED-type domain-containing protein</fullName>
    </recommendedName>
</protein>
<dbReference type="EMBL" id="WHWC01000009">
    <property type="protein sequence ID" value="KAG8375895.1"/>
    <property type="molecule type" value="Genomic_DNA"/>
</dbReference>
<keyword evidence="8" id="KW-1185">Reference proteome</keyword>
<accession>A0AAV6X9K4</accession>
<gene>
    <name evidence="7" type="ORF">BUALT_Bualt09G0006700</name>
</gene>
<dbReference type="AlphaFoldDB" id="A0AAV6X9K4"/>
<reference evidence="7" key="1">
    <citation type="submission" date="2019-10" db="EMBL/GenBank/DDBJ databases">
        <authorList>
            <person name="Zhang R."/>
            <person name="Pan Y."/>
            <person name="Wang J."/>
            <person name="Ma R."/>
            <person name="Yu S."/>
        </authorList>
    </citation>
    <scope>NUCLEOTIDE SEQUENCE</scope>
    <source>
        <strain evidence="7">LA-IB0</strain>
        <tissue evidence="7">Leaf</tissue>
    </source>
</reference>
<dbReference type="PANTHER" id="PTHR32166">
    <property type="entry name" value="OSJNBA0013A04.12 PROTEIN"/>
    <property type="match status" value="1"/>
</dbReference>
<feature type="region of interest" description="Disordered" evidence="4">
    <location>
        <begin position="551"/>
        <end position="572"/>
    </location>
</feature>
<evidence type="ECO:0000313" key="7">
    <source>
        <dbReference type="EMBL" id="KAG8375895.1"/>
    </source>
</evidence>
<organism evidence="7 8">
    <name type="scientific">Buddleja alternifolia</name>
    <dbReference type="NCBI Taxonomy" id="168488"/>
    <lineage>
        <taxon>Eukaryota</taxon>
        <taxon>Viridiplantae</taxon>
        <taxon>Streptophyta</taxon>
        <taxon>Embryophyta</taxon>
        <taxon>Tracheophyta</taxon>
        <taxon>Spermatophyta</taxon>
        <taxon>Magnoliopsida</taxon>
        <taxon>eudicotyledons</taxon>
        <taxon>Gunneridae</taxon>
        <taxon>Pentapetalae</taxon>
        <taxon>asterids</taxon>
        <taxon>lamiids</taxon>
        <taxon>Lamiales</taxon>
        <taxon>Scrophulariaceae</taxon>
        <taxon>Buddlejeae</taxon>
        <taxon>Buddleja</taxon>
    </lineage>
</organism>
<evidence type="ECO:0000313" key="8">
    <source>
        <dbReference type="Proteomes" id="UP000826271"/>
    </source>
</evidence>
<sequence>MLAVCVESVVVNQSWLIPIMELVFSELRMLRRFMTSRALLVQGFVTIVRRGQHRSREWVGRKTQLESRNTPLSHTEIEKGIAEAKRPLSPPQNLRSATRKPSLSPPQTSAQPPSQTFAPQRREMSSSDPNNSSSTPTSAQSQTQRGKHDIAWNHVVQRSINGKNVICCLYCGKQSTGGGINRMKQHLAGRKGEIIACPKVPSDVRYQMEESLKGIVEKKKEYRERFTIENPYGGPISESDDTHEYEEIEEICRQPWERGKTTPSSLRKGKTSVGQSKKGKFGDYFAPRTTPGAQPTIKSALSGKEANSKAHMEIAKFFYDTCIPINACNSRYFQSMFDAALAIGPGYKVPSYHDLRLPLLRDAKKELQLWIDNIRSLWEESGCTIMGDGWTDNRHRTLINFLVYCPRGTIFWKSVDASNVVKDAQALFGLFQEVIEWVGPSNVVHMVTDNGSNYVAAGRLIQDHFTHINWSPCAAHCLNLVLKDIAKMDHVAAIVNQASKLTRWVLKTENFDPIDYESIDKLDVWIVDDEEEPFLNQEDIEVILYEQLDPPRMERQRRRPREDDNTNEDVDAVEVNDGIDFSSFEHFNLDDNLHDISIRVGMDGSTSCGGMNEEHEEWLQRTFRN</sequence>